<keyword evidence="1" id="KW-0175">Coiled coil</keyword>
<evidence type="ECO:0000313" key="4">
    <source>
        <dbReference type="Proteomes" id="UP000183315"/>
    </source>
</evidence>
<feature type="transmembrane region" description="Helical" evidence="2">
    <location>
        <begin position="417"/>
        <end position="437"/>
    </location>
</feature>
<dbReference type="SUPFAM" id="SSF56112">
    <property type="entry name" value="Protein kinase-like (PK-like)"/>
    <property type="match status" value="1"/>
</dbReference>
<feature type="coiled-coil region" evidence="1">
    <location>
        <begin position="254"/>
        <end position="281"/>
    </location>
</feature>
<evidence type="ECO:0008006" key="5">
    <source>
        <dbReference type="Google" id="ProtNLM"/>
    </source>
</evidence>
<keyword evidence="2" id="KW-0472">Membrane</keyword>
<protein>
    <recommendedName>
        <fullName evidence="5">Protein kinase domain-containing protein</fullName>
    </recommendedName>
</protein>
<dbReference type="InterPro" id="IPR011009">
    <property type="entry name" value="Kinase-like_dom_sf"/>
</dbReference>
<sequence length="471" mass="49634">MKPGTILGARLTLLEQVDHDIPGIQRYLAQDSRLGRRTLVDIVDGELAGDVRTEAARASRLRDPRLARIVSAGQEDAPDGPVTYVAVEHVPGARLSDVLARHRVEPRRALAIAAGAARALTVARATGMSHGFVRPACVTVSPRGRVVIAGLGVDGHVAAHAGLVPAPSEKADARAVAAILVRALTGIDVGEATADDLPDGIPASARGLVLETLQGTGPDTLAELVSALSGADSRALVDFASTVDTLPLTPRLEREAAERAQREAEEAARREEEARAAARALVAAETLVVAQRSADEAIAEARSEPGLHEGLRTVVATVVGPAEPEQEVEEEPLPLDEPEPVTESIPEVARPADRHEAAFDTLEIMVAEQNRTREPGTWESVLAALHRRWPGNPLVARSLRRARERAIHGGPLNGARVVIAIALFSLVLAVLLAFGWLDSPLDPAIVIEQDPSSIPNPAVTATLTPSPDPSA</sequence>
<evidence type="ECO:0000256" key="2">
    <source>
        <dbReference type="SAM" id="Phobius"/>
    </source>
</evidence>
<proteinExistence type="predicted"/>
<name>A0A1H6ZWQ9_9MICO</name>
<evidence type="ECO:0000256" key="1">
    <source>
        <dbReference type="SAM" id="Coils"/>
    </source>
</evidence>
<reference evidence="4" key="1">
    <citation type="submission" date="2016-10" db="EMBL/GenBank/DDBJ databases">
        <authorList>
            <person name="Varghese N."/>
        </authorList>
    </citation>
    <scope>NUCLEOTIDE SEQUENCE [LARGE SCALE GENOMIC DNA]</scope>
    <source>
        <strain evidence="4">DSM 24868</strain>
    </source>
</reference>
<organism evidence="3 4">
    <name type="scientific">Demequina mangrovi</name>
    <dbReference type="NCBI Taxonomy" id="1043493"/>
    <lineage>
        <taxon>Bacteria</taxon>
        <taxon>Bacillati</taxon>
        <taxon>Actinomycetota</taxon>
        <taxon>Actinomycetes</taxon>
        <taxon>Micrococcales</taxon>
        <taxon>Demequinaceae</taxon>
        <taxon>Demequina</taxon>
    </lineage>
</organism>
<dbReference type="OrthoDB" id="5145430at2"/>
<accession>A0A1H6ZWQ9</accession>
<evidence type="ECO:0000313" key="3">
    <source>
        <dbReference type="EMBL" id="SEJ57913.1"/>
    </source>
</evidence>
<keyword evidence="4" id="KW-1185">Reference proteome</keyword>
<dbReference type="eggNOG" id="COG0515">
    <property type="taxonomic scope" value="Bacteria"/>
</dbReference>
<dbReference type="RefSeq" id="WP_042214771.1">
    <property type="nucleotide sequence ID" value="NZ_BBLU01000007.1"/>
</dbReference>
<dbReference type="Gene3D" id="1.10.510.10">
    <property type="entry name" value="Transferase(Phosphotransferase) domain 1"/>
    <property type="match status" value="1"/>
</dbReference>
<dbReference type="EMBL" id="FNZI01000005">
    <property type="protein sequence ID" value="SEJ57913.1"/>
    <property type="molecule type" value="Genomic_DNA"/>
</dbReference>
<gene>
    <name evidence="3" type="ORF">SAMN05421637_2277</name>
</gene>
<dbReference type="Proteomes" id="UP000183315">
    <property type="component" value="Unassembled WGS sequence"/>
</dbReference>
<dbReference type="AlphaFoldDB" id="A0A1H6ZWQ9"/>
<keyword evidence="2" id="KW-0812">Transmembrane</keyword>
<dbReference type="STRING" id="1043493.SAMN05421637_2277"/>
<keyword evidence="2" id="KW-1133">Transmembrane helix</keyword>